<dbReference type="EMBL" id="JAGKSP010000001">
    <property type="protein sequence ID" value="MBP3961573.1"/>
    <property type="molecule type" value="Genomic_DNA"/>
</dbReference>
<keyword evidence="4 11" id="KW-0812">Transmembrane</keyword>
<dbReference type="InterPro" id="IPR027304">
    <property type="entry name" value="Trigger_fact/SurA_dom_sf"/>
</dbReference>
<dbReference type="PANTHER" id="PTHR47529:SF1">
    <property type="entry name" value="PERIPLASMIC CHAPERONE PPID"/>
    <property type="match status" value="1"/>
</dbReference>
<comment type="caution">
    <text evidence="14">The sequence shown here is derived from an EMBL/GenBank/DDBJ whole genome shotgun (WGS) entry which is preliminary data.</text>
</comment>
<accession>A0ABS5CCP0</accession>
<dbReference type="InterPro" id="IPR000297">
    <property type="entry name" value="PPIase_PpiC"/>
</dbReference>
<name>A0ABS5CCP0_9BACL</name>
<evidence type="ECO:0000256" key="7">
    <source>
        <dbReference type="ARBA" id="ARBA00023186"/>
    </source>
</evidence>
<keyword evidence="14" id="KW-0413">Isomerase</keyword>
<dbReference type="EMBL" id="JAGKSP010000004">
    <property type="protein sequence ID" value="MBP3963757.1"/>
    <property type="molecule type" value="Genomic_DNA"/>
</dbReference>
<dbReference type="PANTHER" id="PTHR47529">
    <property type="entry name" value="PEPTIDYL-PROLYL CIS-TRANS ISOMERASE D"/>
    <property type="match status" value="1"/>
</dbReference>
<dbReference type="RefSeq" id="WP_210655102.1">
    <property type="nucleotide sequence ID" value="NZ_JAGKSP010000001.1"/>
</dbReference>
<keyword evidence="2" id="KW-1003">Cell membrane</keyword>
<dbReference type="Pfam" id="PF13145">
    <property type="entry name" value="Rotamase_2"/>
    <property type="match status" value="1"/>
</dbReference>
<dbReference type="Gene3D" id="3.10.50.40">
    <property type="match status" value="1"/>
</dbReference>
<protein>
    <recommendedName>
        <fullName evidence="9">Periplasmic chaperone PpiD</fullName>
    </recommendedName>
    <alternativeName>
        <fullName evidence="10">Periplasmic folding chaperone</fullName>
    </alternativeName>
</protein>
<keyword evidence="7" id="KW-0143">Chaperone</keyword>
<evidence type="ECO:0000256" key="3">
    <source>
        <dbReference type="ARBA" id="ARBA00022519"/>
    </source>
</evidence>
<feature type="domain" description="PpiC" evidence="12">
    <location>
        <begin position="187"/>
        <end position="328"/>
    </location>
</feature>
<evidence type="ECO:0000256" key="4">
    <source>
        <dbReference type="ARBA" id="ARBA00022692"/>
    </source>
</evidence>
<evidence type="ECO:0000256" key="1">
    <source>
        <dbReference type="ARBA" id="ARBA00004382"/>
    </source>
</evidence>
<dbReference type="SUPFAM" id="SSF54534">
    <property type="entry name" value="FKBP-like"/>
    <property type="match status" value="1"/>
</dbReference>
<keyword evidence="5 11" id="KW-1133">Transmembrane helix</keyword>
<reference evidence="14 15" key="1">
    <citation type="submission" date="2021-04" db="EMBL/GenBank/DDBJ databases">
        <title>Paenibacillus sp. DLE-14 whole genome sequence.</title>
        <authorList>
            <person name="Ham Y.J."/>
        </authorList>
    </citation>
    <scope>NUCLEOTIDE SEQUENCE [LARGE SCALE GENOMIC DNA]</scope>
    <source>
        <strain evidence="14 15">DLE-14</strain>
    </source>
</reference>
<sequence length="366" mass="41647">MGKRVINKRNRFKNTYLWLFVAVIAVCCTAFILAGKSSDENWKSGVVATVDDEPITVEEFMPKLVKHRSEILAYFKKKHNVEPDKGFWTSSYDGEIPGEMLKKAALDECITIKVQQIAGKEKELVKDISYSQFLKDLHAENARRKTAVENKKVIYGPEQYTEDVYFSKLFTDMTHKLMDEVNEQHPVSEEEIKHYYDHAISENKYKKIDQVKVEKIAFLFKAGDDKSKAAAKELAEEAQLKLADGDHVQALSARYGKNSAIHIESGEQIFDSTTSHDDYMPATHEFTETAVGLAVGQVSGVFEYNKAYYVVKCIEKTEEGFNKLEEVNDSIAQAVKEQKFASYVDDLVKKATVVIDKEVYSKLEML</sequence>
<gene>
    <name evidence="13" type="ORF">I8J30_02535</name>
    <name evidence="14" type="ORF">I8J30_13660</name>
</gene>
<dbReference type="SUPFAM" id="SSF109998">
    <property type="entry name" value="Triger factor/SurA peptide-binding domain-like"/>
    <property type="match status" value="1"/>
</dbReference>
<evidence type="ECO:0000313" key="13">
    <source>
        <dbReference type="EMBL" id="MBP3961573.1"/>
    </source>
</evidence>
<evidence type="ECO:0000256" key="8">
    <source>
        <dbReference type="ARBA" id="ARBA00038408"/>
    </source>
</evidence>
<comment type="subcellular location">
    <subcellularLocation>
        <location evidence="1">Cell inner membrane</location>
        <topology evidence="1">Single-pass type II membrane protein</topology>
        <orientation evidence="1">Periplasmic side</orientation>
    </subcellularLocation>
</comment>
<evidence type="ECO:0000313" key="15">
    <source>
        <dbReference type="Proteomes" id="UP000673394"/>
    </source>
</evidence>
<dbReference type="Proteomes" id="UP000673394">
    <property type="component" value="Unassembled WGS sequence"/>
</dbReference>
<organism evidence="14 15">
    <name type="scientific">Paenibacillus lignilyticus</name>
    <dbReference type="NCBI Taxonomy" id="1172615"/>
    <lineage>
        <taxon>Bacteria</taxon>
        <taxon>Bacillati</taxon>
        <taxon>Bacillota</taxon>
        <taxon>Bacilli</taxon>
        <taxon>Bacillales</taxon>
        <taxon>Paenibacillaceae</taxon>
        <taxon>Paenibacillus</taxon>
    </lineage>
</organism>
<keyword evidence="3" id="KW-0997">Cell inner membrane</keyword>
<evidence type="ECO:0000256" key="6">
    <source>
        <dbReference type="ARBA" id="ARBA00023136"/>
    </source>
</evidence>
<keyword evidence="6 11" id="KW-0472">Membrane</keyword>
<evidence type="ECO:0000256" key="9">
    <source>
        <dbReference type="ARBA" id="ARBA00040743"/>
    </source>
</evidence>
<dbReference type="GO" id="GO:0016853">
    <property type="term" value="F:isomerase activity"/>
    <property type="evidence" value="ECO:0007669"/>
    <property type="project" value="UniProtKB-KW"/>
</dbReference>
<evidence type="ECO:0000256" key="10">
    <source>
        <dbReference type="ARBA" id="ARBA00042775"/>
    </source>
</evidence>
<dbReference type="InterPro" id="IPR046357">
    <property type="entry name" value="PPIase_dom_sf"/>
</dbReference>
<proteinExistence type="inferred from homology"/>
<comment type="similarity">
    <text evidence="8">Belongs to the PpiD chaperone family.</text>
</comment>
<evidence type="ECO:0000259" key="12">
    <source>
        <dbReference type="Pfam" id="PF13145"/>
    </source>
</evidence>
<evidence type="ECO:0000313" key="14">
    <source>
        <dbReference type="EMBL" id="MBP3963757.1"/>
    </source>
</evidence>
<evidence type="ECO:0000256" key="5">
    <source>
        <dbReference type="ARBA" id="ARBA00022989"/>
    </source>
</evidence>
<keyword evidence="15" id="KW-1185">Reference proteome</keyword>
<evidence type="ECO:0000256" key="2">
    <source>
        <dbReference type="ARBA" id="ARBA00022475"/>
    </source>
</evidence>
<feature type="transmembrane region" description="Helical" evidence="11">
    <location>
        <begin position="16"/>
        <end position="34"/>
    </location>
</feature>
<evidence type="ECO:0000256" key="11">
    <source>
        <dbReference type="SAM" id="Phobius"/>
    </source>
</evidence>
<dbReference type="InterPro" id="IPR052029">
    <property type="entry name" value="PpiD_chaperone"/>
</dbReference>